<evidence type="ECO:0000256" key="1">
    <source>
        <dbReference type="SAM" id="MobiDB-lite"/>
    </source>
</evidence>
<feature type="region of interest" description="Disordered" evidence="1">
    <location>
        <begin position="1"/>
        <end position="71"/>
    </location>
</feature>
<dbReference type="Gene3D" id="3.30.710.10">
    <property type="entry name" value="Potassium Channel Kv1.1, Chain A"/>
    <property type="match status" value="1"/>
</dbReference>
<evidence type="ECO:0000313" key="3">
    <source>
        <dbReference type="EMBL" id="RSH92928.1"/>
    </source>
</evidence>
<dbReference type="OrthoDB" id="6359943at2759"/>
<sequence length="989" mass="105678">MSSFSPPTLSPPSSSSAPSFAFRASSLPEPSTIVGSPMIPSTIASVPSTPIAEKQRPTAPSKKLSNPVGPAPLSVPITPSPHPQPLTDHLYSTFLHGTCADVRLWVSKWGVGWHVHKMVLVQAGFFHSLFLGGFSETTQGVKRSSGKGKERASDIEDDWMGEDVELHFDDPNITRAAFEICLSRLYSSHPRLQFPTSLLPTPSHPLTPSFPTATPSSFSSARAALPPNATLATPRLLLSLLATAIYLGHAPVMREVLSMVLRTVGPQTIGRYLGFAIGDGVGEEEWDGQHHEGARDLEGIGRPIRRKEEHIIEEIDESSDAGHPRIPIPSAHRGSADSDIKVDDDDSKVGGSAPTVTVTRSISGASNPTLRGLSLSQLGLQDDRSSAEILLPHFYGFASNKIGEACVCWLARWGVDLLDVEVARPAGHEPSFRVWAHRGLPASFVRALISSDSFFVKDEMERYRVAREVLDLRRRGWEVEMESRGDISASYESDGGTEEWDDDELEMAKTFEDLSIIAADIDPHTHLPYAPLQVLQAAHWSAADLKARVASRETAGALPPNDDAELGLAHPTSDIASAISRSRRPTARSRVSSPTNGSWTPSHSSSFSLGSASPRPSVSGLANTAYHPVPSDDTHRVGAGGIPFLNTQATASTPMGGIAGMPDLGPTSVLDEPEQTRGRPPPVPQGEKTFFGLLGGSRNGADIAASQSQSTSDIGFTFSGPAIRKDAKWSRIEPFRFSVEFWGVDKLAEKERLYSSTHFHAGTWWNVYVQTIRKKDKPTQLGIYLHRQNPAEPFPTASAPPTTSGNGGAAGGAGSGGVLRGREGSLDRVGDRLGSFSLNMSPSEVRAGLPGSQGSQASQASQASQGSQPSSVPQSRRVSGSGTDQKGPYEDTRRVTKAYFSISCASALGTALIRFSSAPDSFSLSQSWGWKSSALRSEEYLAVPFATEGEKSENGVLGWIGDVPEGRGEGAGEMGERGSLRATVMVGVI</sequence>
<protein>
    <recommendedName>
        <fullName evidence="2">BTB domain-containing protein</fullName>
    </recommendedName>
</protein>
<dbReference type="AlphaFoldDB" id="A0A427YP91"/>
<feature type="compositionally biased region" description="Low complexity" evidence="1">
    <location>
        <begin position="790"/>
        <end position="804"/>
    </location>
</feature>
<dbReference type="InterPro" id="IPR000210">
    <property type="entry name" value="BTB/POZ_dom"/>
</dbReference>
<dbReference type="InterPro" id="IPR011333">
    <property type="entry name" value="SKP1/BTB/POZ_sf"/>
</dbReference>
<dbReference type="PANTHER" id="PTHR47369:SF1">
    <property type="entry name" value="BTB_POZ DOMAIN-CONTAINING PROTEIN"/>
    <property type="match status" value="1"/>
</dbReference>
<feature type="region of interest" description="Disordered" evidence="1">
    <location>
        <begin position="790"/>
        <end position="824"/>
    </location>
</feature>
<dbReference type="EMBL" id="RSCD01000005">
    <property type="protein sequence ID" value="RSH92928.1"/>
    <property type="molecule type" value="Genomic_DNA"/>
</dbReference>
<feature type="compositionally biased region" description="Low complexity" evidence="1">
    <location>
        <begin position="588"/>
        <end position="617"/>
    </location>
</feature>
<proteinExistence type="predicted"/>
<dbReference type="PROSITE" id="PS50097">
    <property type="entry name" value="BTB"/>
    <property type="match status" value="1"/>
</dbReference>
<name>A0A427YP91_9TREE</name>
<dbReference type="Proteomes" id="UP000279259">
    <property type="component" value="Unassembled WGS sequence"/>
</dbReference>
<feature type="compositionally biased region" description="Low complexity" evidence="1">
    <location>
        <begin position="1"/>
        <end position="28"/>
    </location>
</feature>
<feature type="region of interest" description="Disordered" evidence="1">
    <location>
        <begin position="840"/>
        <end position="890"/>
    </location>
</feature>
<feature type="domain" description="BTB" evidence="2">
    <location>
        <begin position="100"/>
        <end position="194"/>
    </location>
</feature>
<reference evidence="3 4" key="1">
    <citation type="submission" date="2018-11" db="EMBL/GenBank/DDBJ databases">
        <title>Genome sequence of Saitozyma podzolica DSM 27192.</title>
        <authorList>
            <person name="Aliyu H."/>
            <person name="Gorte O."/>
            <person name="Ochsenreither K."/>
        </authorList>
    </citation>
    <scope>NUCLEOTIDE SEQUENCE [LARGE SCALE GENOMIC DNA]</scope>
    <source>
        <strain evidence="3 4">DSM 27192</strain>
    </source>
</reference>
<evidence type="ECO:0000313" key="4">
    <source>
        <dbReference type="Proteomes" id="UP000279259"/>
    </source>
</evidence>
<organism evidence="3 4">
    <name type="scientific">Saitozyma podzolica</name>
    <dbReference type="NCBI Taxonomy" id="1890683"/>
    <lineage>
        <taxon>Eukaryota</taxon>
        <taxon>Fungi</taxon>
        <taxon>Dikarya</taxon>
        <taxon>Basidiomycota</taxon>
        <taxon>Agaricomycotina</taxon>
        <taxon>Tremellomycetes</taxon>
        <taxon>Tremellales</taxon>
        <taxon>Trimorphomycetaceae</taxon>
        <taxon>Saitozyma</taxon>
    </lineage>
</organism>
<accession>A0A427YP91</accession>
<feature type="compositionally biased region" description="Gly residues" evidence="1">
    <location>
        <begin position="805"/>
        <end position="819"/>
    </location>
</feature>
<evidence type="ECO:0000259" key="2">
    <source>
        <dbReference type="PROSITE" id="PS50097"/>
    </source>
</evidence>
<dbReference type="PANTHER" id="PTHR47369">
    <property type="entry name" value="BTB/POZ DOMAIN-CONTAINING PROTEIN"/>
    <property type="match status" value="1"/>
</dbReference>
<feature type="region of interest" description="Disordered" evidence="1">
    <location>
        <begin position="556"/>
        <end position="687"/>
    </location>
</feature>
<feature type="region of interest" description="Disordered" evidence="1">
    <location>
        <begin position="314"/>
        <end position="355"/>
    </location>
</feature>
<comment type="caution">
    <text evidence="3">The sequence shown here is derived from an EMBL/GenBank/DDBJ whole genome shotgun (WGS) entry which is preliminary data.</text>
</comment>
<dbReference type="SUPFAM" id="SSF54695">
    <property type="entry name" value="POZ domain"/>
    <property type="match status" value="1"/>
</dbReference>
<gene>
    <name evidence="3" type="ORF">EHS25_008374</name>
</gene>
<feature type="compositionally biased region" description="Low complexity" evidence="1">
    <location>
        <begin position="850"/>
        <end position="882"/>
    </location>
</feature>
<dbReference type="STRING" id="1890683.A0A427YP91"/>
<keyword evidence="4" id="KW-1185">Reference proteome</keyword>